<keyword evidence="4 6" id="KW-0472">Membrane</keyword>
<sequence>MDTGWAVGIEHNSFVRIIYGLIAAVGITGNFLVCFALVRIPALRNRTSQFIIHLSVTDMLTCVWVIPFHFFLSTPSVPHGFLGELICRVFVSKYPLWVTIIASIYSLLSVNLERFVAIVYPLVYKNMFTIKKSLFIMLFCWLLGGCSSAWFFFTFDYDSSTKDCSFVQFSSRIQRFIGVYVFILIYVFPIVTNTFLHYYMIKRLRQQRTIRRADRKSGRPQA</sequence>
<dbReference type="STRING" id="307972.A0A2G8KQ71"/>
<evidence type="ECO:0000259" key="7">
    <source>
        <dbReference type="PROSITE" id="PS50262"/>
    </source>
</evidence>
<feature type="transmembrane region" description="Helical" evidence="6">
    <location>
        <begin position="94"/>
        <end position="112"/>
    </location>
</feature>
<dbReference type="PRINTS" id="PR00237">
    <property type="entry name" value="GPCRRHODOPSN"/>
</dbReference>
<dbReference type="Proteomes" id="UP000230750">
    <property type="component" value="Unassembled WGS sequence"/>
</dbReference>
<evidence type="ECO:0000313" key="9">
    <source>
        <dbReference type="Proteomes" id="UP000230750"/>
    </source>
</evidence>
<evidence type="ECO:0000256" key="3">
    <source>
        <dbReference type="ARBA" id="ARBA00022989"/>
    </source>
</evidence>
<feature type="transmembrane region" description="Helical" evidence="6">
    <location>
        <begin position="50"/>
        <end position="74"/>
    </location>
</feature>
<keyword evidence="3 6" id="KW-1133">Transmembrane helix</keyword>
<dbReference type="CDD" id="cd00637">
    <property type="entry name" value="7tm_classA_rhodopsin-like"/>
    <property type="match status" value="1"/>
</dbReference>
<dbReference type="EMBL" id="MRZV01000433">
    <property type="protein sequence ID" value="PIK50125.1"/>
    <property type="molecule type" value="Genomic_DNA"/>
</dbReference>
<feature type="transmembrane region" description="Helical" evidence="6">
    <location>
        <begin position="17"/>
        <end position="38"/>
    </location>
</feature>
<evidence type="ECO:0000313" key="8">
    <source>
        <dbReference type="EMBL" id="PIK50125.1"/>
    </source>
</evidence>
<dbReference type="InterPro" id="IPR017452">
    <property type="entry name" value="GPCR_Rhodpsn_7TM"/>
</dbReference>
<protein>
    <submittedName>
        <fullName evidence="8">Putative gastrin/cholecystokinin type B receptor-like</fullName>
    </submittedName>
</protein>
<dbReference type="Gene3D" id="1.20.1070.10">
    <property type="entry name" value="Rhodopsin 7-helix transmembrane proteins"/>
    <property type="match status" value="1"/>
</dbReference>
<dbReference type="SUPFAM" id="SSF81321">
    <property type="entry name" value="Family A G protein-coupled receptor-like"/>
    <property type="match status" value="1"/>
</dbReference>
<comment type="subcellular location">
    <subcellularLocation>
        <location evidence="1">Membrane</location>
    </subcellularLocation>
</comment>
<feature type="domain" description="G-protein coupled receptors family 1 profile" evidence="7">
    <location>
        <begin position="29"/>
        <end position="222"/>
    </location>
</feature>
<keyword evidence="5 8" id="KW-0675">Receptor</keyword>
<dbReference type="AlphaFoldDB" id="A0A2G8KQ71"/>
<comment type="similarity">
    <text evidence="5">Belongs to the G-protein coupled receptor 1 family.</text>
</comment>
<reference evidence="8 9" key="1">
    <citation type="journal article" date="2017" name="PLoS Biol.">
        <title>The sea cucumber genome provides insights into morphological evolution and visceral regeneration.</title>
        <authorList>
            <person name="Zhang X."/>
            <person name="Sun L."/>
            <person name="Yuan J."/>
            <person name="Sun Y."/>
            <person name="Gao Y."/>
            <person name="Zhang L."/>
            <person name="Li S."/>
            <person name="Dai H."/>
            <person name="Hamel J.F."/>
            <person name="Liu C."/>
            <person name="Yu Y."/>
            <person name="Liu S."/>
            <person name="Lin W."/>
            <person name="Guo K."/>
            <person name="Jin S."/>
            <person name="Xu P."/>
            <person name="Storey K.B."/>
            <person name="Huan P."/>
            <person name="Zhang T."/>
            <person name="Zhou Y."/>
            <person name="Zhang J."/>
            <person name="Lin C."/>
            <person name="Li X."/>
            <person name="Xing L."/>
            <person name="Huo D."/>
            <person name="Sun M."/>
            <person name="Wang L."/>
            <person name="Mercier A."/>
            <person name="Li F."/>
            <person name="Yang H."/>
            <person name="Xiang J."/>
        </authorList>
    </citation>
    <scope>NUCLEOTIDE SEQUENCE [LARGE SCALE GENOMIC DNA]</scope>
    <source>
        <strain evidence="8">Shaxun</strain>
        <tissue evidence="8">Muscle</tissue>
    </source>
</reference>
<dbReference type="PROSITE" id="PS00237">
    <property type="entry name" value="G_PROTEIN_RECEP_F1_1"/>
    <property type="match status" value="1"/>
</dbReference>
<accession>A0A2G8KQ71</accession>
<dbReference type="GO" id="GO:0004930">
    <property type="term" value="F:G protein-coupled receptor activity"/>
    <property type="evidence" value="ECO:0007669"/>
    <property type="project" value="UniProtKB-KW"/>
</dbReference>
<proteinExistence type="inferred from homology"/>
<evidence type="ECO:0000256" key="6">
    <source>
        <dbReference type="SAM" id="Phobius"/>
    </source>
</evidence>
<evidence type="ECO:0000256" key="5">
    <source>
        <dbReference type="RuleBase" id="RU000688"/>
    </source>
</evidence>
<dbReference type="InterPro" id="IPR000276">
    <property type="entry name" value="GPCR_Rhodpsn"/>
</dbReference>
<keyword evidence="5" id="KW-0807">Transducer</keyword>
<dbReference type="Pfam" id="PF00001">
    <property type="entry name" value="7tm_1"/>
    <property type="match status" value="1"/>
</dbReference>
<keyword evidence="9" id="KW-1185">Reference proteome</keyword>
<gene>
    <name evidence="8" type="ORF">BSL78_12998</name>
</gene>
<keyword evidence="2 5" id="KW-0812">Transmembrane</keyword>
<evidence type="ECO:0000256" key="2">
    <source>
        <dbReference type="ARBA" id="ARBA00022692"/>
    </source>
</evidence>
<dbReference type="PANTHER" id="PTHR45698:SF1">
    <property type="entry name" value="TRACE AMINE-ASSOCIATED RECEPTOR 13C-LIKE"/>
    <property type="match status" value="1"/>
</dbReference>
<keyword evidence="5" id="KW-0297">G-protein coupled receptor</keyword>
<organism evidence="8 9">
    <name type="scientific">Stichopus japonicus</name>
    <name type="common">Sea cucumber</name>
    <dbReference type="NCBI Taxonomy" id="307972"/>
    <lineage>
        <taxon>Eukaryota</taxon>
        <taxon>Metazoa</taxon>
        <taxon>Echinodermata</taxon>
        <taxon>Eleutherozoa</taxon>
        <taxon>Echinozoa</taxon>
        <taxon>Holothuroidea</taxon>
        <taxon>Aspidochirotacea</taxon>
        <taxon>Aspidochirotida</taxon>
        <taxon>Stichopodidae</taxon>
        <taxon>Apostichopus</taxon>
    </lineage>
</organism>
<dbReference type="PROSITE" id="PS50262">
    <property type="entry name" value="G_PROTEIN_RECEP_F1_2"/>
    <property type="match status" value="1"/>
</dbReference>
<dbReference type="OrthoDB" id="5950491at2759"/>
<feature type="transmembrane region" description="Helical" evidence="6">
    <location>
        <begin position="133"/>
        <end position="153"/>
    </location>
</feature>
<dbReference type="PANTHER" id="PTHR45698">
    <property type="entry name" value="TRACE AMINE-ASSOCIATED RECEPTOR 19N-RELATED"/>
    <property type="match status" value="1"/>
</dbReference>
<dbReference type="GO" id="GO:0016020">
    <property type="term" value="C:membrane"/>
    <property type="evidence" value="ECO:0007669"/>
    <property type="project" value="UniProtKB-SubCell"/>
</dbReference>
<comment type="caution">
    <text evidence="8">The sequence shown here is derived from an EMBL/GenBank/DDBJ whole genome shotgun (WGS) entry which is preliminary data.</text>
</comment>
<evidence type="ECO:0000256" key="1">
    <source>
        <dbReference type="ARBA" id="ARBA00004370"/>
    </source>
</evidence>
<feature type="transmembrane region" description="Helical" evidence="6">
    <location>
        <begin position="173"/>
        <end position="201"/>
    </location>
</feature>
<evidence type="ECO:0000256" key="4">
    <source>
        <dbReference type="ARBA" id="ARBA00023136"/>
    </source>
</evidence>
<name>A0A2G8KQ71_STIJA</name>